<feature type="transmembrane region" description="Helical" evidence="7">
    <location>
        <begin position="357"/>
        <end position="378"/>
    </location>
</feature>
<evidence type="ECO:0000313" key="9">
    <source>
        <dbReference type="Proteomes" id="UP000293719"/>
    </source>
</evidence>
<dbReference type="Proteomes" id="UP000293719">
    <property type="component" value="Chromosome"/>
</dbReference>
<keyword evidence="3 7" id="KW-0812">Transmembrane</keyword>
<feature type="transmembrane region" description="Helical" evidence="7">
    <location>
        <begin position="167"/>
        <end position="185"/>
    </location>
</feature>
<organism evidence="8 9">
    <name type="scientific">Roseitalea porphyridii</name>
    <dbReference type="NCBI Taxonomy" id="1852022"/>
    <lineage>
        <taxon>Bacteria</taxon>
        <taxon>Pseudomonadati</taxon>
        <taxon>Pseudomonadota</taxon>
        <taxon>Alphaproteobacteria</taxon>
        <taxon>Hyphomicrobiales</taxon>
        <taxon>Ahrensiaceae</taxon>
        <taxon>Roseitalea</taxon>
    </lineage>
</organism>
<feature type="region of interest" description="Disordered" evidence="6">
    <location>
        <begin position="1"/>
        <end position="34"/>
    </location>
</feature>
<evidence type="ECO:0000256" key="1">
    <source>
        <dbReference type="ARBA" id="ARBA00004651"/>
    </source>
</evidence>
<feature type="transmembrane region" description="Helical" evidence="7">
    <location>
        <begin position="87"/>
        <end position="106"/>
    </location>
</feature>
<keyword evidence="5 7" id="KW-0472">Membrane</keyword>
<accession>A0A4P6UYV4</accession>
<keyword evidence="4 7" id="KW-1133">Transmembrane helix</keyword>
<dbReference type="AlphaFoldDB" id="A0A4P6UYV4"/>
<evidence type="ECO:0000313" key="8">
    <source>
        <dbReference type="EMBL" id="QBK29130.1"/>
    </source>
</evidence>
<keyword evidence="2" id="KW-1003">Cell membrane</keyword>
<dbReference type="Pfam" id="PF02653">
    <property type="entry name" value="BPD_transp_2"/>
    <property type="match status" value="1"/>
</dbReference>
<feature type="compositionally biased region" description="Basic residues" evidence="6">
    <location>
        <begin position="1"/>
        <end position="18"/>
    </location>
</feature>
<gene>
    <name evidence="8" type="ORF">E0E05_00105</name>
</gene>
<sequence length="393" mass="42238">MAVRRRVRRGRPLHRRADRHPDPAARPVRPEGGRTDMITGNLKASYAADERVLDNGYKQGFVLAAAALCALMPFIANDYIILVASQMGIMLIAVVGVNVVIGYTGLLSLGHAAFMAIGAYSVPILHRAMAAAGLPDAIMPFIAIPGAIALSALVGIVVGLPSLRVKGLYLAVATLSANFIIIFLIELEALAPWTGGLVGLNTPDANLLGWELDTQREMFALIAALAFVTILAVQNLFRTRVGRAFIAIRERDYSAEILGISLLRYKLMSFAISAACCGLAGALFAYFYARILPEQFELALSLQLVAALIVGGMGRTMGPVFGVIIIVMVPEILKFTFGAIAGGAAEVAQLRAPIQEIIFGLLIIFFLLFEPMGINHLVDRGLRALNRWPFARG</sequence>
<feature type="transmembrane region" description="Helical" evidence="7">
    <location>
        <begin position="267"/>
        <end position="289"/>
    </location>
</feature>
<proteinExistence type="predicted"/>
<feature type="transmembrane region" description="Helical" evidence="7">
    <location>
        <begin position="320"/>
        <end position="345"/>
    </location>
</feature>
<evidence type="ECO:0000256" key="3">
    <source>
        <dbReference type="ARBA" id="ARBA00022692"/>
    </source>
</evidence>
<feature type="transmembrane region" description="Helical" evidence="7">
    <location>
        <begin position="138"/>
        <end position="160"/>
    </location>
</feature>
<dbReference type="InterPro" id="IPR001851">
    <property type="entry name" value="ABC_transp_permease"/>
</dbReference>
<evidence type="ECO:0000256" key="7">
    <source>
        <dbReference type="SAM" id="Phobius"/>
    </source>
</evidence>
<dbReference type="InterPro" id="IPR043428">
    <property type="entry name" value="LivM-like"/>
</dbReference>
<protein>
    <submittedName>
        <fullName evidence="8">Branched-chain amino acid ABC transporter permease</fullName>
    </submittedName>
</protein>
<reference evidence="8 9" key="1">
    <citation type="journal article" date="2017" name="Int. J. Syst. Evol. Microbiol.">
        <title>Roseitalea porphyridii gen. nov., sp. nov., isolated from a red alga, and reclassification of Hoeflea suaedae Chung et al. 2013 as Pseudohoeflea suaedae gen. nov., comb. nov.</title>
        <authorList>
            <person name="Hyeon J.W."/>
            <person name="Jeong S.E."/>
            <person name="Baek K."/>
            <person name="Jeon C.O."/>
        </authorList>
    </citation>
    <scope>NUCLEOTIDE SEQUENCE [LARGE SCALE GENOMIC DNA]</scope>
    <source>
        <strain evidence="8 9">MA7-20</strain>
    </source>
</reference>
<dbReference type="PANTHER" id="PTHR30482:SF5">
    <property type="entry name" value="ABC TRANSPORTER PERMEASE PROTEIN"/>
    <property type="match status" value="1"/>
</dbReference>
<keyword evidence="9" id="KW-1185">Reference proteome</keyword>
<dbReference type="EMBL" id="CP036532">
    <property type="protein sequence ID" value="QBK29130.1"/>
    <property type="molecule type" value="Genomic_DNA"/>
</dbReference>
<feature type="transmembrane region" description="Helical" evidence="7">
    <location>
        <begin position="218"/>
        <end position="237"/>
    </location>
</feature>
<feature type="transmembrane region" description="Helical" evidence="7">
    <location>
        <begin position="61"/>
        <end position="81"/>
    </location>
</feature>
<evidence type="ECO:0000256" key="4">
    <source>
        <dbReference type="ARBA" id="ARBA00022989"/>
    </source>
</evidence>
<dbReference type="GO" id="GO:0015658">
    <property type="term" value="F:branched-chain amino acid transmembrane transporter activity"/>
    <property type="evidence" value="ECO:0007669"/>
    <property type="project" value="InterPro"/>
</dbReference>
<dbReference type="GO" id="GO:0005886">
    <property type="term" value="C:plasma membrane"/>
    <property type="evidence" value="ECO:0007669"/>
    <property type="project" value="UniProtKB-SubCell"/>
</dbReference>
<feature type="transmembrane region" description="Helical" evidence="7">
    <location>
        <begin position="295"/>
        <end position="313"/>
    </location>
</feature>
<dbReference type="CDD" id="cd06581">
    <property type="entry name" value="TM_PBP1_LivM_like"/>
    <property type="match status" value="1"/>
</dbReference>
<feature type="transmembrane region" description="Helical" evidence="7">
    <location>
        <begin position="113"/>
        <end position="132"/>
    </location>
</feature>
<name>A0A4P6UYV4_9HYPH</name>
<evidence type="ECO:0000256" key="5">
    <source>
        <dbReference type="ARBA" id="ARBA00023136"/>
    </source>
</evidence>
<comment type="subcellular location">
    <subcellularLocation>
        <location evidence="1">Cell membrane</location>
        <topology evidence="1">Multi-pass membrane protein</topology>
    </subcellularLocation>
</comment>
<dbReference type="KEGG" id="rpod:E0E05_00105"/>
<dbReference type="PANTHER" id="PTHR30482">
    <property type="entry name" value="HIGH-AFFINITY BRANCHED-CHAIN AMINO ACID TRANSPORT SYSTEM PERMEASE"/>
    <property type="match status" value="1"/>
</dbReference>
<evidence type="ECO:0000256" key="2">
    <source>
        <dbReference type="ARBA" id="ARBA00022475"/>
    </source>
</evidence>
<evidence type="ECO:0000256" key="6">
    <source>
        <dbReference type="SAM" id="MobiDB-lite"/>
    </source>
</evidence>
<feature type="compositionally biased region" description="Basic and acidic residues" evidence="6">
    <location>
        <begin position="19"/>
        <end position="34"/>
    </location>
</feature>